<organism evidence="2 3">
    <name type="scientific">Tegillarca granosa</name>
    <name type="common">Malaysian cockle</name>
    <name type="synonym">Anadara granosa</name>
    <dbReference type="NCBI Taxonomy" id="220873"/>
    <lineage>
        <taxon>Eukaryota</taxon>
        <taxon>Metazoa</taxon>
        <taxon>Spiralia</taxon>
        <taxon>Lophotrochozoa</taxon>
        <taxon>Mollusca</taxon>
        <taxon>Bivalvia</taxon>
        <taxon>Autobranchia</taxon>
        <taxon>Pteriomorphia</taxon>
        <taxon>Arcoida</taxon>
        <taxon>Arcoidea</taxon>
        <taxon>Arcidae</taxon>
        <taxon>Tegillarca</taxon>
    </lineage>
</organism>
<comment type="caution">
    <text evidence="2">The sequence shown here is derived from an EMBL/GenBank/DDBJ whole genome shotgun (WGS) entry which is preliminary data.</text>
</comment>
<keyword evidence="3" id="KW-1185">Reference proteome</keyword>
<evidence type="ECO:0000313" key="2">
    <source>
        <dbReference type="EMBL" id="KAJ8321524.1"/>
    </source>
</evidence>
<name>A0ABQ9FWE6_TEGGR</name>
<proteinExistence type="predicted"/>
<dbReference type="Proteomes" id="UP001217089">
    <property type="component" value="Unassembled WGS sequence"/>
</dbReference>
<evidence type="ECO:0000313" key="3">
    <source>
        <dbReference type="Proteomes" id="UP001217089"/>
    </source>
</evidence>
<dbReference type="EMBL" id="JARBDR010000046">
    <property type="protein sequence ID" value="KAJ8321524.1"/>
    <property type="molecule type" value="Genomic_DNA"/>
</dbReference>
<gene>
    <name evidence="2" type="ORF">KUTeg_000921</name>
</gene>
<protein>
    <submittedName>
        <fullName evidence="2">Uncharacterized protein</fullName>
    </submittedName>
</protein>
<evidence type="ECO:0000256" key="1">
    <source>
        <dbReference type="SAM" id="MobiDB-lite"/>
    </source>
</evidence>
<accession>A0ABQ9FWE6</accession>
<sequence>MTTVEHQSIFNELDYFIVSTLESQPYQEVEHGAMGGNGSEAQGLGQLRLDDDNEFPPMTHKNVFVRLVQGK</sequence>
<feature type="region of interest" description="Disordered" evidence="1">
    <location>
        <begin position="30"/>
        <end position="55"/>
    </location>
</feature>
<reference evidence="2 3" key="1">
    <citation type="submission" date="2022-12" db="EMBL/GenBank/DDBJ databases">
        <title>Chromosome-level genome of Tegillarca granosa.</title>
        <authorList>
            <person name="Kim J."/>
        </authorList>
    </citation>
    <scope>NUCLEOTIDE SEQUENCE [LARGE SCALE GENOMIC DNA]</scope>
    <source>
        <strain evidence="2">Teg-2019</strain>
        <tissue evidence="2">Adductor muscle</tissue>
    </source>
</reference>